<evidence type="ECO:0000256" key="1">
    <source>
        <dbReference type="SAM" id="MobiDB-lite"/>
    </source>
</evidence>
<reference evidence="2" key="2">
    <citation type="submission" date="2021-03" db="UniProtKB">
        <authorList>
            <consortium name="EnsemblPlants"/>
        </authorList>
    </citation>
    <scope>IDENTIFICATION</scope>
</reference>
<name>A0A803LZS9_CHEQI</name>
<organism evidence="2 3">
    <name type="scientific">Chenopodium quinoa</name>
    <name type="common">Quinoa</name>
    <dbReference type="NCBI Taxonomy" id="63459"/>
    <lineage>
        <taxon>Eukaryota</taxon>
        <taxon>Viridiplantae</taxon>
        <taxon>Streptophyta</taxon>
        <taxon>Embryophyta</taxon>
        <taxon>Tracheophyta</taxon>
        <taxon>Spermatophyta</taxon>
        <taxon>Magnoliopsida</taxon>
        <taxon>eudicotyledons</taxon>
        <taxon>Gunneridae</taxon>
        <taxon>Pentapetalae</taxon>
        <taxon>Caryophyllales</taxon>
        <taxon>Chenopodiaceae</taxon>
        <taxon>Chenopodioideae</taxon>
        <taxon>Atripliceae</taxon>
        <taxon>Chenopodium</taxon>
    </lineage>
</organism>
<dbReference type="Gramene" id="AUR62020980-RA">
    <property type="protein sequence ID" value="AUR62020980-RA:cds"/>
    <property type="gene ID" value="AUR62020980"/>
</dbReference>
<dbReference type="Proteomes" id="UP000596660">
    <property type="component" value="Unplaced"/>
</dbReference>
<reference evidence="2" key="1">
    <citation type="journal article" date="2017" name="Nature">
        <title>The genome of Chenopodium quinoa.</title>
        <authorList>
            <person name="Jarvis D.E."/>
            <person name="Ho Y.S."/>
            <person name="Lightfoot D.J."/>
            <person name="Schmoeckel S.M."/>
            <person name="Li B."/>
            <person name="Borm T.J.A."/>
            <person name="Ohyanagi H."/>
            <person name="Mineta K."/>
            <person name="Michell C.T."/>
            <person name="Saber N."/>
            <person name="Kharbatia N.M."/>
            <person name="Rupper R.R."/>
            <person name="Sharp A.R."/>
            <person name="Dally N."/>
            <person name="Boughton B.A."/>
            <person name="Woo Y.H."/>
            <person name="Gao G."/>
            <person name="Schijlen E.G.W.M."/>
            <person name="Guo X."/>
            <person name="Momin A.A."/>
            <person name="Negrao S."/>
            <person name="Al-Babili S."/>
            <person name="Gehring C."/>
            <person name="Roessner U."/>
            <person name="Jung C."/>
            <person name="Murphy K."/>
            <person name="Arold S.T."/>
            <person name="Gojobori T."/>
            <person name="van der Linden C.G."/>
            <person name="van Loo E.N."/>
            <person name="Jellen E.N."/>
            <person name="Maughan P.J."/>
            <person name="Tester M."/>
        </authorList>
    </citation>
    <scope>NUCLEOTIDE SEQUENCE [LARGE SCALE GENOMIC DNA]</scope>
    <source>
        <strain evidence="2">cv. PI 614886</strain>
    </source>
</reference>
<dbReference type="AlphaFoldDB" id="A0A803LZS9"/>
<evidence type="ECO:0000313" key="2">
    <source>
        <dbReference type="EnsemblPlants" id="AUR62020980-RA:cds"/>
    </source>
</evidence>
<feature type="region of interest" description="Disordered" evidence="1">
    <location>
        <begin position="1"/>
        <end position="26"/>
    </location>
</feature>
<protein>
    <submittedName>
        <fullName evidence="2">Uncharacterized protein</fullName>
    </submittedName>
</protein>
<dbReference type="EnsemblPlants" id="AUR62020980-RA">
    <property type="protein sequence ID" value="AUR62020980-RA:cds"/>
    <property type="gene ID" value="AUR62020980"/>
</dbReference>
<dbReference type="PANTHER" id="PTHR37234:SF1">
    <property type="entry name" value="OS03G0319200 PROTEIN"/>
    <property type="match status" value="1"/>
</dbReference>
<accession>A0A803LZS9</accession>
<evidence type="ECO:0000313" key="3">
    <source>
        <dbReference type="Proteomes" id="UP000596660"/>
    </source>
</evidence>
<proteinExistence type="predicted"/>
<dbReference type="PANTHER" id="PTHR37234">
    <property type="entry name" value="OS03G0319200 PROTEIN"/>
    <property type="match status" value="1"/>
</dbReference>
<keyword evidence="3" id="KW-1185">Reference proteome</keyword>
<sequence>MQQQKPKQQKPQQMTRKKPGDHEDKAINFLNKPSLPSITPQLPLHLPTRPTHHQQVLNNTATTTAAAGEPWSIAMKESVYEVCRYIEQGQVQEVGRIGLVLQDIIYRELIDEFIKEFGSSLHKRSSSYFKLPFEACKRQLSF</sequence>
<feature type="compositionally biased region" description="Low complexity" evidence="1">
    <location>
        <begin position="1"/>
        <end position="13"/>
    </location>
</feature>